<evidence type="ECO:0008006" key="4">
    <source>
        <dbReference type="Google" id="ProtNLM"/>
    </source>
</evidence>
<organism evidence="2 3">
    <name type="scientific">Hypholoma sublateritium (strain FD-334 SS-4)</name>
    <dbReference type="NCBI Taxonomy" id="945553"/>
    <lineage>
        <taxon>Eukaryota</taxon>
        <taxon>Fungi</taxon>
        <taxon>Dikarya</taxon>
        <taxon>Basidiomycota</taxon>
        <taxon>Agaricomycotina</taxon>
        <taxon>Agaricomycetes</taxon>
        <taxon>Agaricomycetidae</taxon>
        <taxon>Agaricales</taxon>
        <taxon>Agaricineae</taxon>
        <taxon>Strophariaceae</taxon>
        <taxon>Hypholoma</taxon>
    </lineage>
</organism>
<dbReference type="Gene3D" id="2.60.40.640">
    <property type="match status" value="1"/>
</dbReference>
<sequence>MSVTVAIPNQPPSYDLAAQHSLSSPNDINDLVATDPVPDLPAYTTGQRPRLTPTHEQARVAAQSPKEFYYELKKRGKSFAILTVIADGSYSRHMPTFVEGAPIKGRVQLILDKPDAIQSVVVNIFGQFITGANQGEQVSFIDIPVVLWSQLDGEPQQSASSDGDSTPAPNSAKFSGKLQGEYTWQFSVELPKEVVMPSGAHNEPQVFHPPQTFNERHTRATISYEISLKLIRNKLRADHRIPAQFGYVPITRPSPLPPLRRLAYMQGTPLIGPTGDPDGWHPSEVIRIKGLVFSTRPLHMGCQLFLAKPLSYTRGSVIPITLRLESDDRHALDLLSSPKSIVARLRRRIKFHHNSEKTLESLAWRDAIDHSQLSVWWPSTEGAQSRSDSVRYVNGELHLRSDMKPTSAMGSFRIEYSMVLFPFDAPGIEMTGSEFLIEIPLEIVTAYAPGPRPRMLAPPSYESDVPVHEIINSFAATSAFM</sequence>
<proteinExistence type="predicted"/>
<dbReference type="EMBL" id="KN817528">
    <property type="protein sequence ID" value="KJA26348.1"/>
    <property type="molecule type" value="Genomic_DNA"/>
</dbReference>
<dbReference type="OrthoDB" id="3261578at2759"/>
<dbReference type="Proteomes" id="UP000054270">
    <property type="component" value="Unassembled WGS sequence"/>
</dbReference>
<gene>
    <name evidence="2" type="ORF">HYPSUDRAFT_36650</name>
</gene>
<evidence type="ECO:0000313" key="3">
    <source>
        <dbReference type="Proteomes" id="UP000054270"/>
    </source>
</evidence>
<keyword evidence="3" id="KW-1185">Reference proteome</keyword>
<dbReference type="OMA" id="TRATISY"/>
<dbReference type="InterPro" id="IPR014752">
    <property type="entry name" value="Arrestin-like_C"/>
</dbReference>
<feature type="region of interest" description="Disordered" evidence="1">
    <location>
        <begin position="154"/>
        <end position="174"/>
    </location>
</feature>
<feature type="compositionally biased region" description="Polar residues" evidence="1">
    <location>
        <begin position="155"/>
        <end position="173"/>
    </location>
</feature>
<reference evidence="3" key="1">
    <citation type="submission" date="2014-04" db="EMBL/GenBank/DDBJ databases">
        <title>Evolutionary Origins and Diversification of the Mycorrhizal Mutualists.</title>
        <authorList>
            <consortium name="DOE Joint Genome Institute"/>
            <consortium name="Mycorrhizal Genomics Consortium"/>
            <person name="Kohler A."/>
            <person name="Kuo A."/>
            <person name="Nagy L.G."/>
            <person name="Floudas D."/>
            <person name="Copeland A."/>
            <person name="Barry K.W."/>
            <person name="Cichocki N."/>
            <person name="Veneault-Fourrey C."/>
            <person name="LaButti K."/>
            <person name="Lindquist E.A."/>
            <person name="Lipzen A."/>
            <person name="Lundell T."/>
            <person name="Morin E."/>
            <person name="Murat C."/>
            <person name="Riley R."/>
            <person name="Ohm R."/>
            <person name="Sun H."/>
            <person name="Tunlid A."/>
            <person name="Henrissat B."/>
            <person name="Grigoriev I.V."/>
            <person name="Hibbett D.S."/>
            <person name="Martin F."/>
        </authorList>
    </citation>
    <scope>NUCLEOTIDE SEQUENCE [LARGE SCALE GENOMIC DNA]</scope>
    <source>
        <strain evidence="3">FD-334 SS-4</strain>
    </source>
</reference>
<name>A0A0D2MQR9_HYPSF</name>
<dbReference type="AlphaFoldDB" id="A0A0D2MQR9"/>
<protein>
    <recommendedName>
        <fullName evidence="4">Arrestin-like N-terminal domain-containing protein</fullName>
    </recommendedName>
</protein>
<evidence type="ECO:0000256" key="1">
    <source>
        <dbReference type="SAM" id="MobiDB-lite"/>
    </source>
</evidence>
<accession>A0A0D2MQR9</accession>
<evidence type="ECO:0000313" key="2">
    <source>
        <dbReference type="EMBL" id="KJA26348.1"/>
    </source>
</evidence>